<dbReference type="InterPro" id="IPR024208">
    <property type="entry name" value="DUF3842"/>
</dbReference>
<dbReference type="Pfam" id="PF12953">
    <property type="entry name" value="DUF3842"/>
    <property type="match status" value="1"/>
</dbReference>
<dbReference type="Proteomes" id="UP000824214">
    <property type="component" value="Unassembled WGS sequence"/>
</dbReference>
<dbReference type="EMBL" id="DWXZ01000115">
    <property type="protein sequence ID" value="HJB37505.1"/>
    <property type="molecule type" value="Genomic_DNA"/>
</dbReference>
<dbReference type="Gene3D" id="3.40.50.720">
    <property type="entry name" value="NAD(P)-binding Rossmann-like Domain"/>
    <property type="match status" value="1"/>
</dbReference>
<sequence>MKQKKLLVIDGQGGRMGAALVSQCKAAGLGVQIIAVGANSAATAAMLKAGADAAATGENPVVVNARDADVICGPMGILTANALWGEITPAMAAAVSESRAQKVLIPVNRCSVTVVGVAELPLGEYVRLAVQAAKEQLEEK</sequence>
<evidence type="ECO:0000313" key="1">
    <source>
        <dbReference type="EMBL" id="HJB37505.1"/>
    </source>
</evidence>
<evidence type="ECO:0000313" key="2">
    <source>
        <dbReference type="Proteomes" id="UP000824214"/>
    </source>
</evidence>
<organism evidence="1 2">
    <name type="scientific">Candidatus Acutalibacter ornithocaccae</name>
    <dbReference type="NCBI Taxonomy" id="2838416"/>
    <lineage>
        <taxon>Bacteria</taxon>
        <taxon>Bacillati</taxon>
        <taxon>Bacillota</taxon>
        <taxon>Clostridia</taxon>
        <taxon>Eubacteriales</taxon>
        <taxon>Acutalibacteraceae</taxon>
        <taxon>Acutalibacter</taxon>
    </lineage>
</organism>
<dbReference type="AlphaFoldDB" id="A0A9D2RZV5"/>
<accession>A0A9D2RZV5</accession>
<comment type="caution">
    <text evidence="1">The sequence shown here is derived from an EMBL/GenBank/DDBJ whole genome shotgun (WGS) entry which is preliminary data.</text>
</comment>
<gene>
    <name evidence="1" type="ORF">H9942_05500</name>
</gene>
<proteinExistence type="predicted"/>
<name>A0A9D2RZV5_9FIRM</name>
<reference evidence="1" key="1">
    <citation type="journal article" date="2021" name="PeerJ">
        <title>Extensive microbial diversity within the chicken gut microbiome revealed by metagenomics and culture.</title>
        <authorList>
            <person name="Gilroy R."/>
            <person name="Ravi A."/>
            <person name="Getino M."/>
            <person name="Pursley I."/>
            <person name="Horton D.L."/>
            <person name="Alikhan N.F."/>
            <person name="Baker D."/>
            <person name="Gharbi K."/>
            <person name="Hall N."/>
            <person name="Watson M."/>
            <person name="Adriaenssens E.M."/>
            <person name="Foster-Nyarko E."/>
            <person name="Jarju S."/>
            <person name="Secka A."/>
            <person name="Antonio M."/>
            <person name="Oren A."/>
            <person name="Chaudhuri R.R."/>
            <person name="La Ragione R."/>
            <person name="Hildebrand F."/>
            <person name="Pallen M.J."/>
        </authorList>
    </citation>
    <scope>NUCLEOTIDE SEQUENCE</scope>
    <source>
        <strain evidence="1">ChiBcolR8-3208</strain>
    </source>
</reference>
<reference evidence="1" key="2">
    <citation type="submission" date="2021-04" db="EMBL/GenBank/DDBJ databases">
        <authorList>
            <person name="Gilroy R."/>
        </authorList>
    </citation>
    <scope>NUCLEOTIDE SEQUENCE</scope>
    <source>
        <strain evidence="1">ChiBcolR8-3208</strain>
    </source>
</reference>
<protein>
    <submittedName>
        <fullName evidence="1">DUF3842 family protein</fullName>
    </submittedName>
</protein>